<keyword evidence="22" id="KW-1185">Reference proteome</keyword>
<evidence type="ECO:0000256" key="15">
    <source>
        <dbReference type="HAMAP-Rule" id="MF_01382"/>
    </source>
</evidence>
<dbReference type="NCBIfam" id="TIGR00963">
    <property type="entry name" value="secA"/>
    <property type="match status" value="1"/>
</dbReference>
<evidence type="ECO:0000256" key="14">
    <source>
        <dbReference type="ARBA" id="ARBA00023136"/>
    </source>
</evidence>
<evidence type="ECO:0000259" key="20">
    <source>
        <dbReference type="PROSITE" id="PS51196"/>
    </source>
</evidence>
<dbReference type="Proteomes" id="UP000294678">
    <property type="component" value="Unassembled WGS sequence"/>
</dbReference>
<dbReference type="InterPro" id="IPR036670">
    <property type="entry name" value="SecA_X-link_sf"/>
</dbReference>
<dbReference type="NCBIfam" id="NF009538">
    <property type="entry name" value="PRK12904.1"/>
    <property type="match status" value="1"/>
</dbReference>
<keyword evidence="11 15" id="KW-0653">Protein transport</keyword>
<dbReference type="PROSITE" id="PS01312">
    <property type="entry name" value="SECA"/>
    <property type="match status" value="1"/>
</dbReference>
<dbReference type="GO" id="GO:0006605">
    <property type="term" value="P:protein targeting"/>
    <property type="evidence" value="ECO:0007669"/>
    <property type="project" value="UniProtKB-UniRule"/>
</dbReference>
<keyword evidence="14 15" id="KW-0472">Membrane</keyword>
<evidence type="ECO:0000256" key="11">
    <source>
        <dbReference type="ARBA" id="ARBA00022927"/>
    </source>
</evidence>
<dbReference type="Pfam" id="PF02810">
    <property type="entry name" value="SEC-C"/>
    <property type="match status" value="1"/>
</dbReference>
<comment type="cofactor">
    <cofactor evidence="1">
        <name>Zn(2+)</name>
        <dbReference type="ChEBI" id="CHEBI:29105"/>
    </cofactor>
</comment>
<dbReference type="SMART" id="SM00958">
    <property type="entry name" value="SecA_PP_bind"/>
    <property type="match status" value="1"/>
</dbReference>
<reference evidence="21 22" key="1">
    <citation type="submission" date="2019-03" db="EMBL/GenBank/DDBJ databases">
        <title>Genomic Encyclopedia of Type Strains, Phase IV (KMG-IV): sequencing the most valuable type-strain genomes for metagenomic binning, comparative biology and taxonomic classification.</title>
        <authorList>
            <person name="Goeker M."/>
        </authorList>
    </citation>
    <scope>NUCLEOTIDE SEQUENCE [LARGE SCALE GENOMIC DNA]</scope>
    <source>
        <strain evidence="21 22">DSM 100055</strain>
    </source>
</reference>
<dbReference type="GO" id="GO:0005829">
    <property type="term" value="C:cytosol"/>
    <property type="evidence" value="ECO:0007669"/>
    <property type="project" value="TreeGrafter"/>
</dbReference>
<dbReference type="InterPro" id="IPR036266">
    <property type="entry name" value="SecA_Wing/Scaffold_sf"/>
</dbReference>
<dbReference type="PRINTS" id="PR00906">
    <property type="entry name" value="SECA"/>
</dbReference>
<dbReference type="InterPro" id="IPR044722">
    <property type="entry name" value="SecA_SF2_C"/>
</dbReference>
<dbReference type="Gene3D" id="3.40.50.300">
    <property type="entry name" value="P-loop containing nucleotide triphosphate hydrolases"/>
    <property type="match status" value="2"/>
</dbReference>
<keyword evidence="5 15" id="KW-1003">Cell membrane</keyword>
<dbReference type="InterPro" id="IPR027417">
    <property type="entry name" value="P-loop_NTPase"/>
</dbReference>
<dbReference type="Pfam" id="PF07517">
    <property type="entry name" value="SecA_DEAD"/>
    <property type="match status" value="1"/>
</dbReference>
<dbReference type="InterPro" id="IPR011115">
    <property type="entry name" value="SecA_DEAD"/>
</dbReference>
<dbReference type="InterPro" id="IPR020937">
    <property type="entry name" value="SecA_CS"/>
</dbReference>
<dbReference type="SUPFAM" id="SSF52540">
    <property type="entry name" value="P-loop containing nucleoside triphosphate hydrolases"/>
    <property type="match status" value="2"/>
</dbReference>
<dbReference type="GO" id="GO:0046872">
    <property type="term" value="F:metal ion binding"/>
    <property type="evidence" value="ECO:0007669"/>
    <property type="project" value="UniProtKB-KW"/>
</dbReference>
<feature type="domain" description="Helicase C-terminal" evidence="19">
    <location>
        <begin position="454"/>
        <end position="651"/>
    </location>
</feature>
<dbReference type="PROSITE" id="PS51194">
    <property type="entry name" value="HELICASE_CTER"/>
    <property type="match status" value="1"/>
</dbReference>
<gene>
    <name evidence="15" type="primary">secA</name>
    <name evidence="21" type="ORF">EV215_1807</name>
</gene>
<dbReference type="Gene3D" id="1.10.3060.10">
    <property type="entry name" value="Helical scaffold and wing domains of SecA"/>
    <property type="match status" value="1"/>
</dbReference>
<evidence type="ECO:0000256" key="16">
    <source>
        <dbReference type="RuleBase" id="RU003874"/>
    </source>
</evidence>
<dbReference type="InterPro" id="IPR004027">
    <property type="entry name" value="SEC_C_motif"/>
</dbReference>
<dbReference type="HAMAP" id="MF_01382">
    <property type="entry name" value="SecA"/>
    <property type="match status" value="1"/>
</dbReference>
<comment type="catalytic activity">
    <reaction evidence="15">
        <text>ATP + H2O + cellular proteinSide 1 = ADP + phosphate + cellular proteinSide 2.</text>
        <dbReference type="EC" id="7.4.2.8"/>
    </reaction>
</comment>
<dbReference type="SUPFAM" id="SSF81767">
    <property type="entry name" value="Pre-protein crosslinking domain of SecA"/>
    <property type="match status" value="1"/>
</dbReference>
<dbReference type="Pfam" id="PF21090">
    <property type="entry name" value="P-loop_SecA"/>
    <property type="match status" value="1"/>
</dbReference>
<keyword evidence="8 15" id="KW-0547">Nucleotide-binding</keyword>
<name>A0AA46I510_9FUSO</name>
<dbReference type="SUPFAM" id="SSF81886">
    <property type="entry name" value="Helical scaffold and wing domains of SecA"/>
    <property type="match status" value="1"/>
</dbReference>
<evidence type="ECO:0000259" key="19">
    <source>
        <dbReference type="PROSITE" id="PS51194"/>
    </source>
</evidence>
<dbReference type="InterPro" id="IPR014018">
    <property type="entry name" value="SecA_motor_DEAD"/>
</dbReference>
<dbReference type="GO" id="GO:0043952">
    <property type="term" value="P:protein transport by the Sec complex"/>
    <property type="evidence" value="ECO:0007669"/>
    <property type="project" value="UniProtKB-ARBA"/>
</dbReference>
<keyword evidence="9" id="KW-0862">Zinc</keyword>
<evidence type="ECO:0000256" key="1">
    <source>
        <dbReference type="ARBA" id="ARBA00001947"/>
    </source>
</evidence>
<evidence type="ECO:0000313" key="22">
    <source>
        <dbReference type="Proteomes" id="UP000294678"/>
    </source>
</evidence>
<dbReference type="GO" id="GO:0008564">
    <property type="term" value="F:protein-exporting ATPase activity"/>
    <property type="evidence" value="ECO:0007669"/>
    <property type="project" value="UniProtKB-EC"/>
</dbReference>
<organism evidence="21 22">
    <name type="scientific">Hypnocyclicus thermotrophus</name>
    <dbReference type="NCBI Taxonomy" id="1627895"/>
    <lineage>
        <taxon>Bacteria</taxon>
        <taxon>Fusobacteriati</taxon>
        <taxon>Fusobacteriota</taxon>
        <taxon>Fusobacteriia</taxon>
        <taxon>Fusobacteriales</taxon>
        <taxon>Fusobacteriaceae</taxon>
        <taxon>Hypnocyclicus</taxon>
    </lineage>
</organism>
<keyword evidence="12 15" id="KW-1278">Translocase</keyword>
<dbReference type="PROSITE" id="PS51196">
    <property type="entry name" value="SECA_MOTOR_DEAD"/>
    <property type="match status" value="1"/>
</dbReference>
<feature type="binding site" evidence="15">
    <location>
        <begin position="121"/>
        <end position="125"/>
    </location>
    <ligand>
        <name>ATP</name>
        <dbReference type="ChEBI" id="CHEBI:30616"/>
    </ligand>
</feature>
<dbReference type="InterPro" id="IPR001650">
    <property type="entry name" value="Helicase_C-like"/>
</dbReference>
<feature type="binding site" evidence="15">
    <location>
        <position position="532"/>
    </location>
    <ligand>
        <name>ATP</name>
        <dbReference type="ChEBI" id="CHEBI:30616"/>
    </ligand>
</feature>
<dbReference type="FunFam" id="3.40.50.300:FF:000113">
    <property type="entry name" value="Preprotein translocase subunit SecA"/>
    <property type="match status" value="1"/>
</dbReference>
<dbReference type="EC" id="7.4.2.8" evidence="15"/>
<keyword evidence="7" id="KW-0479">Metal-binding</keyword>
<dbReference type="Pfam" id="PF01043">
    <property type="entry name" value="SecA_PP_bind"/>
    <property type="match status" value="1"/>
</dbReference>
<dbReference type="GO" id="GO:0031522">
    <property type="term" value="C:cell envelope Sec protein transport complex"/>
    <property type="evidence" value="ECO:0007669"/>
    <property type="project" value="TreeGrafter"/>
</dbReference>
<dbReference type="GO" id="GO:0005524">
    <property type="term" value="F:ATP binding"/>
    <property type="evidence" value="ECO:0007669"/>
    <property type="project" value="UniProtKB-UniRule"/>
</dbReference>
<dbReference type="CDD" id="cd18803">
    <property type="entry name" value="SF2_C_secA"/>
    <property type="match status" value="1"/>
</dbReference>
<keyword evidence="13 15" id="KW-0811">Translocation</keyword>
<dbReference type="FunFam" id="3.40.50.300:FF:000081">
    <property type="entry name" value="Preprotein translocase subunit SecA"/>
    <property type="match status" value="1"/>
</dbReference>
<dbReference type="PANTHER" id="PTHR30612:SF0">
    <property type="entry name" value="CHLOROPLAST PROTEIN-TRANSPORTING ATPASE"/>
    <property type="match status" value="1"/>
</dbReference>
<dbReference type="GO" id="GO:0005886">
    <property type="term" value="C:plasma membrane"/>
    <property type="evidence" value="ECO:0007669"/>
    <property type="project" value="UniProtKB-SubCell"/>
</dbReference>
<protein>
    <recommendedName>
        <fullName evidence="15 16">Protein translocase subunit SecA</fullName>
        <ecNumber evidence="15">7.4.2.8</ecNumber>
    </recommendedName>
</protein>
<comment type="caution">
    <text evidence="21">The sequence shown here is derived from an EMBL/GenBank/DDBJ whole genome shotgun (WGS) entry which is preliminary data.</text>
</comment>
<evidence type="ECO:0000313" key="21">
    <source>
        <dbReference type="EMBL" id="TDT68086.1"/>
    </source>
</evidence>
<dbReference type="GO" id="GO:0065002">
    <property type="term" value="P:intracellular protein transmembrane transport"/>
    <property type="evidence" value="ECO:0007669"/>
    <property type="project" value="UniProtKB-UniRule"/>
</dbReference>
<dbReference type="FunFam" id="3.90.1440.10:FF:000002">
    <property type="entry name" value="Protein translocase subunit SecA"/>
    <property type="match status" value="1"/>
</dbReference>
<evidence type="ECO:0000256" key="8">
    <source>
        <dbReference type="ARBA" id="ARBA00022741"/>
    </source>
</evidence>
<comment type="subcellular location">
    <subcellularLocation>
        <location evidence="15">Cell membrane</location>
        <topology evidence="15">Peripheral membrane protein</topology>
        <orientation evidence="15">Cytoplasmic side</orientation>
    </subcellularLocation>
    <subcellularLocation>
        <location evidence="15">Cytoplasm</location>
    </subcellularLocation>
    <subcellularLocation>
        <location evidence="2">Membrane</location>
        <topology evidence="2">Peripheral membrane protein</topology>
    </subcellularLocation>
    <text evidence="15">Distribution is 50-50.</text>
</comment>
<dbReference type="PROSITE" id="PS51192">
    <property type="entry name" value="HELICASE_ATP_BIND_1"/>
    <property type="match status" value="1"/>
</dbReference>
<dbReference type="InterPro" id="IPR011130">
    <property type="entry name" value="SecA_preprotein_X-link_dom"/>
</dbReference>
<feature type="binding site" evidence="15">
    <location>
        <position position="103"/>
    </location>
    <ligand>
        <name>ATP</name>
        <dbReference type="ChEBI" id="CHEBI:30616"/>
    </ligand>
</feature>
<dbReference type="Gene3D" id="3.90.1440.10">
    <property type="entry name" value="SecA, preprotein cross-linking domain"/>
    <property type="match status" value="1"/>
</dbReference>
<comment type="similarity">
    <text evidence="3 15 16">Belongs to the SecA family.</text>
</comment>
<evidence type="ECO:0000259" key="18">
    <source>
        <dbReference type="PROSITE" id="PS51192"/>
    </source>
</evidence>
<dbReference type="AlphaFoldDB" id="A0AA46I510"/>
<sequence length="910" mass="104435">MIVYFWSIIFYVDRRETMLKTITKIFGTKNDREIKRIRKIVNEINKLEPEMQKLSDEDLKQKTVEFRERLNKGETLDQILPEAFAVVRETSVRVLGMRHYDVQLIGGVVLHEGKIAEMKTGEGKTLVATLAVYLNALPGKGVHVITVNDYLATRDSDMMGRIYKFLGLTVGVVTNGLPIEERKAMYACDVLYGTNSEFGFDYLRDNMVTSIEQKVQRELNYAIIDEVDSILIDEARTPLIISGPSEQTTKWYTIFNEVAKQLVRSYETEKITDPKLKKEMNIPDEKWGDYEVDEKGHTIVLTEKGVKKVEKILKIDNLYSPENVELTHYLNQALRAKELFKRDKDYLVKDGEVIIIDEFTGRALEGRRYSEGLHQAIEAKENVNIAGENQTLASITLQNYFRMYKKLSGMTGTAETEAAEFMHTYKLGVIVIPTNKPVIREDREDIIYKNHAAKVRAIVNKIEELHKKGQPVLVGTISISNSEMLSEALKRRKIPHNVLNAKYHAREAEIVAQAGRLGAVTIATNMAGRGTDIMLGGNPEYMALGELGSRDHENYKEVFEKYKAQCEAEKEKVLKAGGLFILGTERHESRRIDNQLRGRSGRQGDPGASEFYLSLEDDLMRLFGSDRVASVMERLNIPEDEPITHPLISRAVGNAQKKVEARNFGIRKSLLQYDDVMNKQREAVYASRNAAIMKDDLKDTVLNMLKDVINAEVSAKLSGDVTEDWKTKELYDRLYELYEYNLDIDKILKLTISEIKELVYNDLLAIYELKEKEFGDEIFRKLEKYILLEVTDSRWRENLKTLDQLKEGIHLRAYGQSDPLVHYQLLSSQIYAEMIGTIKEEVTSFLFKIRIKKEEDIELRHNRNAENINYIHQNETGEVERQQPRKSEKIGRNEPCPCGSGKKYKNCCGR</sequence>
<dbReference type="EMBL" id="SOBG01000008">
    <property type="protein sequence ID" value="TDT68086.1"/>
    <property type="molecule type" value="Genomic_DNA"/>
</dbReference>
<accession>A0AA46I510</accession>
<keyword evidence="10 15" id="KW-0067">ATP-binding</keyword>
<dbReference type="Pfam" id="PF07516">
    <property type="entry name" value="SecA_SW"/>
    <property type="match status" value="1"/>
</dbReference>
<keyword evidence="6 15" id="KW-0963">Cytoplasm</keyword>
<evidence type="ECO:0000256" key="12">
    <source>
        <dbReference type="ARBA" id="ARBA00022967"/>
    </source>
</evidence>
<evidence type="ECO:0000256" key="5">
    <source>
        <dbReference type="ARBA" id="ARBA00022475"/>
    </source>
</evidence>
<dbReference type="InterPro" id="IPR011116">
    <property type="entry name" value="SecA_Wing/Scaffold"/>
</dbReference>
<feature type="region of interest" description="Disordered" evidence="17">
    <location>
        <begin position="875"/>
        <end position="895"/>
    </location>
</feature>
<evidence type="ECO:0000256" key="4">
    <source>
        <dbReference type="ARBA" id="ARBA00022448"/>
    </source>
</evidence>
<proteinExistence type="inferred from homology"/>
<dbReference type="InterPro" id="IPR014001">
    <property type="entry name" value="Helicase_ATP-bd"/>
</dbReference>
<dbReference type="PANTHER" id="PTHR30612">
    <property type="entry name" value="SECA INNER MEMBRANE COMPONENT OF SEC PROTEIN SECRETION SYSTEM"/>
    <property type="match status" value="1"/>
</dbReference>
<evidence type="ECO:0000256" key="7">
    <source>
        <dbReference type="ARBA" id="ARBA00022723"/>
    </source>
</evidence>
<evidence type="ECO:0000256" key="2">
    <source>
        <dbReference type="ARBA" id="ARBA00004170"/>
    </source>
</evidence>
<evidence type="ECO:0000256" key="17">
    <source>
        <dbReference type="SAM" id="MobiDB-lite"/>
    </source>
</evidence>
<comment type="subunit">
    <text evidence="15">Monomer and homodimer. Part of the essential Sec protein translocation apparatus which comprises SecA, SecYEG and auxiliary proteins SecDF. Other proteins may also be involved.</text>
</comment>
<evidence type="ECO:0000256" key="9">
    <source>
        <dbReference type="ARBA" id="ARBA00022833"/>
    </source>
</evidence>
<comment type="function">
    <text evidence="15">Part of the Sec protein translocase complex. Interacts with the SecYEG preprotein conducting channel. Has a central role in coupling the hydrolysis of ATP to the transfer of proteins into and across the cell membrane, serving as an ATP-driven molecular motor driving the stepwise translocation of polypeptide chains across the membrane.</text>
</comment>
<feature type="compositionally biased region" description="Basic and acidic residues" evidence="17">
    <location>
        <begin position="878"/>
        <end position="892"/>
    </location>
</feature>
<evidence type="ECO:0000256" key="13">
    <source>
        <dbReference type="ARBA" id="ARBA00023010"/>
    </source>
</evidence>
<dbReference type="CDD" id="cd17928">
    <property type="entry name" value="DEXDc_SecA"/>
    <property type="match status" value="1"/>
</dbReference>
<evidence type="ECO:0000256" key="6">
    <source>
        <dbReference type="ARBA" id="ARBA00022490"/>
    </source>
</evidence>
<evidence type="ECO:0000256" key="10">
    <source>
        <dbReference type="ARBA" id="ARBA00022840"/>
    </source>
</evidence>
<dbReference type="GO" id="GO:0017038">
    <property type="term" value="P:protein import"/>
    <property type="evidence" value="ECO:0007669"/>
    <property type="project" value="InterPro"/>
</dbReference>
<feature type="domain" description="SecA family profile" evidence="20">
    <location>
        <begin position="19"/>
        <end position="644"/>
    </location>
</feature>
<dbReference type="SMART" id="SM00957">
    <property type="entry name" value="SecA_DEAD"/>
    <property type="match status" value="1"/>
</dbReference>
<feature type="domain" description="Helicase ATP-binding" evidence="18">
    <location>
        <begin position="105"/>
        <end position="263"/>
    </location>
</feature>
<evidence type="ECO:0000256" key="3">
    <source>
        <dbReference type="ARBA" id="ARBA00007650"/>
    </source>
</evidence>
<keyword evidence="4 15" id="KW-0813">Transport</keyword>
<dbReference type="InterPro" id="IPR000185">
    <property type="entry name" value="SecA"/>
</dbReference>